<name>A0ACC1TC29_9APHY</name>
<comment type="caution">
    <text evidence="1">The sequence shown here is derived from an EMBL/GenBank/DDBJ whole genome shotgun (WGS) entry which is preliminary data.</text>
</comment>
<organism evidence="1 2">
    <name type="scientific">Phlebia brevispora</name>
    <dbReference type="NCBI Taxonomy" id="194682"/>
    <lineage>
        <taxon>Eukaryota</taxon>
        <taxon>Fungi</taxon>
        <taxon>Dikarya</taxon>
        <taxon>Basidiomycota</taxon>
        <taxon>Agaricomycotina</taxon>
        <taxon>Agaricomycetes</taxon>
        <taxon>Polyporales</taxon>
        <taxon>Meruliaceae</taxon>
        <taxon>Phlebia</taxon>
    </lineage>
</organism>
<gene>
    <name evidence="1" type="ORF">NM688_g1120</name>
</gene>
<keyword evidence="2" id="KW-1185">Reference proteome</keyword>
<accession>A0ACC1TC29</accession>
<dbReference type="Proteomes" id="UP001148662">
    <property type="component" value="Unassembled WGS sequence"/>
</dbReference>
<dbReference type="EMBL" id="JANHOG010000111">
    <property type="protein sequence ID" value="KAJ3558085.1"/>
    <property type="molecule type" value="Genomic_DNA"/>
</dbReference>
<reference evidence="1" key="1">
    <citation type="submission" date="2022-07" db="EMBL/GenBank/DDBJ databases">
        <title>Genome Sequence of Phlebia brevispora.</title>
        <authorList>
            <person name="Buettner E."/>
        </authorList>
    </citation>
    <scope>NUCLEOTIDE SEQUENCE</scope>
    <source>
        <strain evidence="1">MPL23</strain>
    </source>
</reference>
<proteinExistence type="predicted"/>
<evidence type="ECO:0000313" key="2">
    <source>
        <dbReference type="Proteomes" id="UP001148662"/>
    </source>
</evidence>
<evidence type="ECO:0000313" key="1">
    <source>
        <dbReference type="EMBL" id="KAJ3558085.1"/>
    </source>
</evidence>
<sequence length="596" mass="64875">MSCGHIFLIFSAFLSVGRTLANHPSQYRRHEIYSRSDTPAFYVDAYHPTPLHETYGLGIDHPLSKRTGATLADSAVAFLRSKTGIDVNVTHVHASYEGSHSDYAYVTQYHEGVPIANAVANVAFNKAGQVIALGSSFVQTTNAASTVPSVTIAEAITTAESMLDGTYDEAHLPAPTLSFLARPDGSLALAHTFYVRNATALTWYEAFVDAHTGELLSVNNFVAEAVYRALPITEQVLTQGFEDIVDPQDPIASPIGWHNDGRSTYNTTVGNNGMSFKTIQANTTVESGPNLTFIFPQNPALDPTVQTNLDAARVNGFYIVNVVHDYSYRYGFTETAFNFQWDNFGLGGSGNDRVEVIVQYQGLNNALFTTLPDGINGFMYLFLWDYTNPERDGTLENDIIVHENTHGITNRMTGGGTATCLQTLEAGGLGEGWSDMMAEWTEQTSAVITDYVIGPYVTNSTAGIRTYPYSTNATINPLKYSSVATLNEVHKIGEVWANMLHNVYAALVGAHGFSQEAFTNPSGSEGNIVFLHLFIDALPIQPCNPTFVAARNAWIQADVTRYDGANKCILWDAFASRGLGLNAANYTDDFTVPTGC</sequence>
<protein>
    <submittedName>
        <fullName evidence="1">Uncharacterized protein</fullName>
    </submittedName>
</protein>